<evidence type="ECO:0000256" key="1">
    <source>
        <dbReference type="SAM" id="Phobius"/>
    </source>
</evidence>
<feature type="non-terminal residue" evidence="2">
    <location>
        <position position="65"/>
    </location>
</feature>
<keyword evidence="1" id="KW-0812">Transmembrane</keyword>
<protein>
    <submittedName>
        <fullName evidence="2">Uncharacterized protein</fullName>
    </submittedName>
</protein>
<evidence type="ECO:0000313" key="3">
    <source>
        <dbReference type="Proteomes" id="UP000276133"/>
    </source>
</evidence>
<dbReference type="AlphaFoldDB" id="A0A3M7PQA6"/>
<keyword evidence="1" id="KW-0472">Membrane</keyword>
<reference evidence="2 3" key="1">
    <citation type="journal article" date="2018" name="Sci. Rep.">
        <title>Genomic signatures of local adaptation to the degree of environmental predictability in rotifers.</title>
        <authorList>
            <person name="Franch-Gras L."/>
            <person name="Hahn C."/>
            <person name="Garcia-Roger E.M."/>
            <person name="Carmona M.J."/>
            <person name="Serra M."/>
            <person name="Gomez A."/>
        </authorList>
    </citation>
    <scope>NUCLEOTIDE SEQUENCE [LARGE SCALE GENOMIC DNA]</scope>
    <source>
        <strain evidence="2">HYR1</strain>
    </source>
</reference>
<accession>A0A3M7PQA6</accession>
<comment type="caution">
    <text evidence="2">The sequence shown here is derived from an EMBL/GenBank/DDBJ whole genome shotgun (WGS) entry which is preliminary data.</text>
</comment>
<sequence length="65" mass="7507">MKIKKIELCEVKKNLKLEKSSWFVSLTTCIIESLLALNSANLAEIKFQYVQDNCILQRFCTSYSS</sequence>
<organism evidence="2 3">
    <name type="scientific">Brachionus plicatilis</name>
    <name type="common">Marine rotifer</name>
    <name type="synonym">Brachionus muelleri</name>
    <dbReference type="NCBI Taxonomy" id="10195"/>
    <lineage>
        <taxon>Eukaryota</taxon>
        <taxon>Metazoa</taxon>
        <taxon>Spiralia</taxon>
        <taxon>Gnathifera</taxon>
        <taxon>Rotifera</taxon>
        <taxon>Eurotatoria</taxon>
        <taxon>Monogononta</taxon>
        <taxon>Pseudotrocha</taxon>
        <taxon>Ploima</taxon>
        <taxon>Brachionidae</taxon>
        <taxon>Brachionus</taxon>
    </lineage>
</organism>
<gene>
    <name evidence="2" type="ORF">BpHYR1_025741</name>
</gene>
<dbReference type="EMBL" id="REGN01009582">
    <property type="protein sequence ID" value="RNA00858.1"/>
    <property type="molecule type" value="Genomic_DNA"/>
</dbReference>
<keyword evidence="3" id="KW-1185">Reference proteome</keyword>
<keyword evidence="1" id="KW-1133">Transmembrane helix</keyword>
<dbReference type="Proteomes" id="UP000276133">
    <property type="component" value="Unassembled WGS sequence"/>
</dbReference>
<proteinExistence type="predicted"/>
<feature type="transmembrane region" description="Helical" evidence="1">
    <location>
        <begin position="21"/>
        <end position="40"/>
    </location>
</feature>
<evidence type="ECO:0000313" key="2">
    <source>
        <dbReference type="EMBL" id="RNA00858.1"/>
    </source>
</evidence>
<name>A0A3M7PQA6_BRAPC</name>